<dbReference type="InterPro" id="IPR038739">
    <property type="entry name" value="ARMC8/Vid28"/>
</dbReference>
<dbReference type="SMART" id="SM00185">
    <property type="entry name" value="ARM"/>
    <property type="match status" value="9"/>
</dbReference>
<keyword evidence="8" id="KW-1185">Reference proteome</keyword>
<dbReference type="InterPro" id="IPR000225">
    <property type="entry name" value="Armadillo"/>
</dbReference>
<keyword evidence="6" id="KW-0539">Nucleus</keyword>
<dbReference type="PANTHER" id="PTHR15651">
    <property type="entry name" value="ARMADILLO REPEAT-CONTAINING PROTEIN 8"/>
    <property type="match status" value="1"/>
</dbReference>
<dbReference type="SUPFAM" id="SSF48371">
    <property type="entry name" value="ARM repeat"/>
    <property type="match status" value="1"/>
</dbReference>
<dbReference type="AlphaFoldDB" id="A0A9Q0YGE0"/>
<evidence type="ECO:0000256" key="4">
    <source>
        <dbReference type="ARBA" id="ARBA00022490"/>
    </source>
</evidence>
<dbReference type="InterPro" id="IPR000357">
    <property type="entry name" value="HEAT"/>
</dbReference>
<dbReference type="Gene3D" id="1.25.10.10">
    <property type="entry name" value="Leucine-rich Repeat Variant"/>
    <property type="match status" value="2"/>
</dbReference>
<gene>
    <name evidence="7" type="ORF">HOLleu_41352</name>
</gene>
<organism evidence="7 8">
    <name type="scientific">Holothuria leucospilota</name>
    <name type="common">Black long sea cucumber</name>
    <name type="synonym">Mertensiothuria leucospilota</name>
    <dbReference type="NCBI Taxonomy" id="206669"/>
    <lineage>
        <taxon>Eukaryota</taxon>
        <taxon>Metazoa</taxon>
        <taxon>Echinodermata</taxon>
        <taxon>Eleutherozoa</taxon>
        <taxon>Echinozoa</taxon>
        <taxon>Holothuroidea</taxon>
        <taxon>Aspidochirotacea</taxon>
        <taxon>Aspidochirotida</taxon>
        <taxon>Holothuriidae</taxon>
        <taxon>Holothuria</taxon>
    </lineage>
</organism>
<evidence type="ECO:0000256" key="5">
    <source>
        <dbReference type="ARBA" id="ARBA00022737"/>
    </source>
</evidence>
<dbReference type="GO" id="GO:0005634">
    <property type="term" value="C:nucleus"/>
    <property type="evidence" value="ECO:0007669"/>
    <property type="project" value="UniProtKB-SubCell"/>
</dbReference>
<sequence length="662" mass="73972">MLAESKIYEDMDVDHSHTQVYIDNLDTKDHQQLLFNLKQVRNLVIGSNRNKTSMMACGIVQKLLQVLTSVDTPADILVECAVIMGSLAQGTDSNRTELMEEGVMAIMMQGLADSHQRFMEACLRFLRTMFVSPNAPTEIIFEDVSVVPRMIQILPKSGCTQECVAKVLASCCKTPDQQKLLLKNGAIPALAPLLKSDINKIRLPALQCFAAMSHQNKLVCSAIASARCCDESLPVLLSELLCRSLPSDVQLTAAKCLCSLSRAKSISATDPIIVTKTLPCLVRMCKRDCPIKDRVAGAETLAMLVEEDVNLQKTASMTDHLIPTIASYLNIKDRKGYPSESVEELKQAAFMVFAAISANDEEIRKKIIETEPLMDDMEQCMSDENYKVRLAAVRCLHSLSRSVQQLRTSFQDHGVWRPLMKILQTEQSEDLMVAASSTICNLLLEFSPSKSNIVESGAVMMFCKLTGSDNMYLRLNGIWGLMNMAFQSEQKIKNTILTSLGTEQLFKLLTDDNVDILMKTLGLLRNLLSSKGDIDIIMDSHNKQIMTAVVMILEGNHPPEVKEQTLCILANIADGNNAKDFIMSNEDILKKLTYYMRHENVKLQVAAVYCINNLVWKEEEGADQRQRKLKEFSVYKQLQSLLSSADPDLFDKVKTALQQFTQ</sequence>
<protein>
    <recommendedName>
        <fullName evidence="3">Armadillo repeat-containing protein 8</fullName>
    </recommendedName>
</protein>
<dbReference type="GO" id="GO:0043161">
    <property type="term" value="P:proteasome-mediated ubiquitin-dependent protein catabolic process"/>
    <property type="evidence" value="ECO:0007669"/>
    <property type="project" value="TreeGrafter"/>
</dbReference>
<evidence type="ECO:0000256" key="1">
    <source>
        <dbReference type="ARBA" id="ARBA00004123"/>
    </source>
</evidence>
<keyword evidence="4" id="KW-0963">Cytoplasm</keyword>
<keyword evidence="5" id="KW-0677">Repeat</keyword>
<evidence type="ECO:0000313" key="8">
    <source>
        <dbReference type="Proteomes" id="UP001152320"/>
    </source>
</evidence>
<accession>A0A9Q0YGE0</accession>
<dbReference type="Proteomes" id="UP001152320">
    <property type="component" value="Chromosome 23"/>
</dbReference>
<dbReference type="InterPro" id="IPR011989">
    <property type="entry name" value="ARM-like"/>
</dbReference>
<proteinExistence type="predicted"/>
<dbReference type="PANTHER" id="PTHR15651:SF7">
    <property type="entry name" value="ARMADILLO REPEAT-CONTAINING PROTEIN 8"/>
    <property type="match status" value="1"/>
</dbReference>
<evidence type="ECO:0000256" key="6">
    <source>
        <dbReference type="ARBA" id="ARBA00023242"/>
    </source>
</evidence>
<dbReference type="Pfam" id="PF02985">
    <property type="entry name" value="HEAT"/>
    <property type="match status" value="1"/>
</dbReference>
<evidence type="ECO:0000256" key="2">
    <source>
        <dbReference type="ARBA" id="ARBA00004496"/>
    </source>
</evidence>
<evidence type="ECO:0000256" key="3">
    <source>
        <dbReference type="ARBA" id="ARBA00013746"/>
    </source>
</evidence>
<dbReference type="OrthoDB" id="5559898at2759"/>
<dbReference type="InterPro" id="IPR016024">
    <property type="entry name" value="ARM-type_fold"/>
</dbReference>
<dbReference type="FunFam" id="1.25.10.10:FF:000070">
    <property type="entry name" value="armadillo repeat-containing protein 8 isoform X1"/>
    <property type="match status" value="1"/>
</dbReference>
<name>A0A9Q0YGE0_HOLLE</name>
<evidence type="ECO:0000313" key="7">
    <source>
        <dbReference type="EMBL" id="KAJ8019677.1"/>
    </source>
</evidence>
<dbReference type="EMBL" id="JAIZAY010000023">
    <property type="protein sequence ID" value="KAJ8019677.1"/>
    <property type="molecule type" value="Genomic_DNA"/>
</dbReference>
<dbReference type="GO" id="GO:0034657">
    <property type="term" value="C:GID complex"/>
    <property type="evidence" value="ECO:0007669"/>
    <property type="project" value="TreeGrafter"/>
</dbReference>
<dbReference type="FunFam" id="1.25.10.10:FF:000061">
    <property type="entry name" value="armadillo repeat-containing protein 8 isoform X1"/>
    <property type="match status" value="1"/>
</dbReference>
<comment type="caution">
    <text evidence="7">The sequence shown here is derived from an EMBL/GenBank/DDBJ whole genome shotgun (WGS) entry which is preliminary data.</text>
</comment>
<reference evidence="7" key="1">
    <citation type="submission" date="2021-10" db="EMBL/GenBank/DDBJ databases">
        <title>Tropical sea cucumber genome reveals ecological adaptation and Cuvierian tubules defense mechanism.</title>
        <authorList>
            <person name="Chen T."/>
        </authorList>
    </citation>
    <scope>NUCLEOTIDE SEQUENCE</scope>
    <source>
        <strain evidence="7">Nanhai2018</strain>
        <tissue evidence="7">Muscle</tissue>
    </source>
</reference>
<comment type="subcellular location">
    <subcellularLocation>
        <location evidence="2">Cytoplasm</location>
    </subcellularLocation>
    <subcellularLocation>
        <location evidence="1">Nucleus</location>
    </subcellularLocation>
</comment>
<dbReference type="GO" id="GO:0005737">
    <property type="term" value="C:cytoplasm"/>
    <property type="evidence" value="ECO:0007669"/>
    <property type="project" value="UniProtKB-SubCell"/>
</dbReference>